<evidence type="ECO:0000256" key="2">
    <source>
        <dbReference type="ARBA" id="ARBA00022475"/>
    </source>
</evidence>
<feature type="transmembrane region" description="Helical" evidence="6">
    <location>
        <begin position="21"/>
        <end position="45"/>
    </location>
</feature>
<comment type="caution">
    <text evidence="9">The sequence shown here is derived from an EMBL/GenBank/DDBJ whole genome shotgun (WGS) entry which is preliminary data.</text>
</comment>
<evidence type="ECO:0000256" key="4">
    <source>
        <dbReference type="ARBA" id="ARBA00022989"/>
    </source>
</evidence>
<feature type="transmembrane region" description="Helical" evidence="6">
    <location>
        <begin position="332"/>
        <end position="362"/>
    </location>
</feature>
<keyword evidence="5 6" id="KW-0472">Membrane</keyword>
<feature type="transmembrane region" description="Helical" evidence="6">
    <location>
        <begin position="729"/>
        <end position="748"/>
    </location>
</feature>
<dbReference type="PANTHER" id="PTHR30572:SF18">
    <property type="entry name" value="ABC-TYPE MACROLIDE FAMILY EXPORT SYSTEM PERMEASE COMPONENT 2"/>
    <property type="match status" value="1"/>
</dbReference>
<feature type="transmembrane region" description="Helical" evidence="6">
    <location>
        <begin position="425"/>
        <end position="449"/>
    </location>
</feature>
<feature type="domain" description="ABC3 transporter permease C-terminal" evidence="7">
    <location>
        <begin position="681"/>
        <end position="782"/>
    </location>
</feature>
<evidence type="ECO:0000256" key="1">
    <source>
        <dbReference type="ARBA" id="ARBA00004651"/>
    </source>
</evidence>
<keyword evidence="4 6" id="KW-1133">Transmembrane helix</keyword>
<dbReference type="Pfam" id="PF12704">
    <property type="entry name" value="MacB_PCD"/>
    <property type="match status" value="2"/>
</dbReference>
<feature type="transmembrane region" description="Helical" evidence="6">
    <location>
        <begin position="680"/>
        <end position="702"/>
    </location>
</feature>
<protein>
    <submittedName>
        <fullName evidence="9">ABC transporter permease</fullName>
    </submittedName>
</protein>
<feature type="transmembrane region" description="Helical" evidence="6">
    <location>
        <begin position="382"/>
        <end position="404"/>
    </location>
</feature>
<evidence type="ECO:0000259" key="8">
    <source>
        <dbReference type="Pfam" id="PF12704"/>
    </source>
</evidence>
<feature type="transmembrane region" description="Helical" evidence="6">
    <location>
        <begin position="285"/>
        <end position="307"/>
    </location>
</feature>
<keyword evidence="2" id="KW-1003">Cell membrane</keyword>
<comment type="subcellular location">
    <subcellularLocation>
        <location evidence="1">Cell membrane</location>
        <topology evidence="1">Multi-pass membrane protein</topology>
    </subcellularLocation>
</comment>
<name>A0ABV6HGM2_9SPHI</name>
<feature type="transmembrane region" description="Helical" evidence="6">
    <location>
        <begin position="763"/>
        <end position="783"/>
    </location>
</feature>
<dbReference type="InterPro" id="IPR003838">
    <property type="entry name" value="ABC3_permease_C"/>
</dbReference>
<keyword evidence="10" id="KW-1185">Reference proteome</keyword>
<keyword evidence="3 6" id="KW-0812">Transmembrane</keyword>
<dbReference type="InterPro" id="IPR025857">
    <property type="entry name" value="MacB_PCD"/>
</dbReference>
<reference evidence="9 10" key="1">
    <citation type="submission" date="2024-09" db="EMBL/GenBank/DDBJ databases">
        <authorList>
            <person name="Sun Q."/>
            <person name="Mori K."/>
        </authorList>
    </citation>
    <scope>NUCLEOTIDE SEQUENCE [LARGE SCALE GENOMIC DNA]</scope>
    <source>
        <strain evidence="9 10">CCM 7765</strain>
    </source>
</reference>
<proteinExistence type="predicted"/>
<organism evidence="9 10">
    <name type="scientific">Olivibacter oleidegradans</name>
    <dbReference type="NCBI Taxonomy" id="760123"/>
    <lineage>
        <taxon>Bacteria</taxon>
        <taxon>Pseudomonadati</taxon>
        <taxon>Bacteroidota</taxon>
        <taxon>Sphingobacteriia</taxon>
        <taxon>Sphingobacteriales</taxon>
        <taxon>Sphingobacteriaceae</taxon>
        <taxon>Olivibacter</taxon>
    </lineage>
</organism>
<evidence type="ECO:0000256" key="5">
    <source>
        <dbReference type="ARBA" id="ARBA00023136"/>
    </source>
</evidence>
<feature type="domain" description="MacB-like periplasmic core" evidence="8">
    <location>
        <begin position="20"/>
        <end position="247"/>
    </location>
</feature>
<dbReference type="Pfam" id="PF02687">
    <property type="entry name" value="FtsX"/>
    <property type="match status" value="2"/>
</dbReference>
<dbReference type="EMBL" id="JBHLWO010000001">
    <property type="protein sequence ID" value="MFC0317305.1"/>
    <property type="molecule type" value="Genomic_DNA"/>
</dbReference>
<evidence type="ECO:0000259" key="7">
    <source>
        <dbReference type="Pfam" id="PF02687"/>
    </source>
</evidence>
<dbReference type="InterPro" id="IPR050250">
    <property type="entry name" value="Macrolide_Exporter_MacB"/>
</dbReference>
<accession>A0ABV6HGM2</accession>
<feature type="domain" description="MacB-like periplasmic core" evidence="8">
    <location>
        <begin position="492"/>
        <end position="606"/>
    </location>
</feature>
<evidence type="ECO:0000256" key="3">
    <source>
        <dbReference type="ARBA" id="ARBA00022692"/>
    </source>
</evidence>
<evidence type="ECO:0000313" key="10">
    <source>
        <dbReference type="Proteomes" id="UP001589774"/>
    </source>
</evidence>
<dbReference type="Proteomes" id="UP001589774">
    <property type="component" value="Unassembled WGS sequence"/>
</dbReference>
<sequence length="800" mass="90262">MLKNYIKIAWRNIRRNTSFTIINVFGLTLGITCALLIFALVNYHFSFDNFHEDKERIYRLVTEWQDDIVDHSAGVPSPLGKAFREDFNLDEYTARSINFRDVLVTLPGTPDKKKFNEESSIAYTESAYFSIFTFPILKGESAEVLTDPNTAIITEKIAKKYFGDSNPLGQVIKVNNNTDFTVKAVLQDLPNNTDLQSEIFLSFANLKDRDPELARDDAWNGVYSGTQCYTLLKEGISADVVEKALRQTSEKHYPGRDAKVWNFKLQPLRDIHFNPVYNGAVNKNYLYALLFIGLLLLSTACINFTNLATAQAINRAKEIGIRKVLGSQRKQLFWQFISETALITLISTLIACGLASVLLPSINDLFQSEIRLNLFSAWQMPVFLISVVSFVIFLSGFYPGLVLAGFKPIQALRSKITQREVGGFALRRSLVVGQFAISQMLIIGTLIIARQINYVNNTDLGFDKSAIVNLPIPEADRDHADKKLTLKNRLENVNGVQAVSLNFQPPASRSNRTTGVRYDTRTEEERWSINLKYADDQYLSTFNMRLAAGRNIHRSDTINEFLVNETFVKKLNLTSAEEVIGKNITINGTAYSGPIVGVVKDFYNYSFRNEKDAICIASNNKEYVNCSIKLSSQHLTSTLASFEKIWSETYPDYVYSHQFMDEAVAQFYETDNTLLKLIQAFALVAILIGCLGLYGLISFMAFHKTKEIGVRKVLGATIPDILWIFGREFVRLLVIAFMIAAPVAWWGMKTYLQDFSYKIEIGLNVFLLAVAITFVIAIVTIGFRSVRAATVNPIKSLRSE</sequence>
<dbReference type="RefSeq" id="WP_130854711.1">
    <property type="nucleotide sequence ID" value="NZ_JBHLWO010000001.1"/>
</dbReference>
<gene>
    <name evidence="9" type="ORF">ACFFI0_03245</name>
</gene>
<evidence type="ECO:0000256" key="6">
    <source>
        <dbReference type="SAM" id="Phobius"/>
    </source>
</evidence>
<dbReference type="PANTHER" id="PTHR30572">
    <property type="entry name" value="MEMBRANE COMPONENT OF TRANSPORTER-RELATED"/>
    <property type="match status" value="1"/>
</dbReference>
<evidence type="ECO:0000313" key="9">
    <source>
        <dbReference type="EMBL" id="MFC0317305.1"/>
    </source>
</evidence>
<feature type="domain" description="ABC3 transporter permease C-terminal" evidence="7">
    <location>
        <begin position="291"/>
        <end position="399"/>
    </location>
</feature>